<dbReference type="InterPro" id="IPR029045">
    <property type="entry name" value="ClpP/crotonase-like_dom_sf"/>
</dbReference>
<dbReference type="Proteomes" id="UP000281028">
    <property type="component" value="Unassembled WGS sequence"/>
</dbReference>
<dbReference type="OrthoDB" id="5480566at2"/>
<comment type="caution">
    <text evidence="2">The sequence shown here is derived from an EMBL/GenBank/DDBJ whole genome shotgun (WGS) entry which is preliminary data.</text>
</comment>
<dbReference type="PANTHER" id="PTHR32060">
    <property type="entry name" value="TAIL-SPECIFIC PROTEASE"/>
    <property type="match status" value="1"/>
</dbReference>
<evidence type="ECO:0000313" key="3">
    <source>
        <dbReference type="Proteomes" id="UP000281028"/>
    </source>
</evidence>
<dbReference type="SUPFAM" id="SSF52096">
    <property type="entry name" value="ClpP/crotonase"/>
    <property type="match status" value="1"/>
</dbReference>
<dbReference type="GO" id="GO:0007165">
    <property type="term" value="P:signal transduction"/>
    <property type="evidence" value="ECO:0007669"/>
    <property type="project" value="TreeGrafter"/>
</dbReference>
<organism evidence="2 3">
    <name type="scientific">Chitinophaga solisilvae</name>
    <dbReference type="NCBI Taxonomy" id="1233460"/>
    <lineage>
        <taxon>Bacteria</taxon>
        <taxon>Pseudomonadati</taxon>
        <taxon>Bacteroidota</taxon>
        <taxon>Chitinophagia</taxon>
        <taxon>Chitinophagales</taxon>
        <taxon>Chitinophagaceae</taxon>
        <taxon>Chitinophaga</taxon>
    </lineage>
</organism>
<name>A0A9Q5CZT5_9BACT</name>
<dbReference type="Pfam" id="PF03572">
    <property type="entry name" value="Peptidase_S41"/>
    <property type="match status" value="1"/>
</dbReference>
<dbReference type="GO" id="GO:0004175">
    <property type="term" value="F:endopeptidase activity"/>
    <property type="evidence" value="ECO:0007669"/>
    <property type="project" value="TreeGrafter"/>
</dbReference>
<gene>
    <name evidence="2" type="ORF">ECE50_010325</name>
</gene>
<dbReference type="EMBL" id="RIAR02000001">
    <property type="protein sequence ID" value="NSL87226.1"/>
    <property type="molecule type" value="Genomic_DNA"/>
</dbReference>
<evidence type="ECO:0000259" key="1">
    <source>
        <dbReference type="Pfam" id="PF03572"/>
    </source>
</evidence>
<evidence type="ECO:0000313" key="2">
    <source>
        <dbReference type="EMBL" id="NSL87226.1"/>
    </source>
</evidence>
<reference evidence="2" key="1">
    <citation type="submission" date="2020-05" db="EMBL/GenBank/DDBJ databases">
        <title>Chitinophaga laudate sp. nov., isolated from a tropical peat swamp.</title>
        <authorList>
            <person name="Goh C.B.S."/>
            <person name="Lee M.S."/>
            <person name="Parimannan S."/>
            <person name="Pasbakhsh P."/>
            <person name="Yule C.M."/>
            <person name="Rajandas H."/>
            <person name="Loke S."/>
            <person name="Croft L."/>
            <person name="Tan J.B.L."/>
        </authorList>
    </citation>
    <scope>NUCLEOTIDE SEQUENCE</scope>
    <source>
        <strain evidence="2">Mgbs1</strain>
    </source>
</reference>
<sequence>MKQIYLAGIMALTILYLSPLAAQEKKFTELTREEILGDFDLIVSILQKQHPNICKFTDSVTFRHQTDSLRKTITQHTDFYTLLTNLPNYLVRDAHLSLRLSNDYNREVFAALQYFPLPVIIERGRMFVNIKGASIPFGSEITGINDVTVTDILKKLASHSASDGYISTGTDRMYDDFQFYYSLTAPGVTSYRVSYIAPGSNDIRRNTLAAVSPATAFQTKYQRTLPLNLLQRAYNIYADYLEKDQTGLLTVNTFSLGETEAYKEFSTFFREVNKRKYKQVIIDIRSNGGGDPGISALLYSFLATQPFRNVYNYRTKTIDIAYPEYVVDNNNRRVSEEDIRNNRNFFYQRFDKDSSGFYKGNARLMEGLLENFPPDKDSFHGRVFILTGGGTVSAATYFASLVQQNKRGTIVGKETGSGEASTTASWFLHYLLPGTKSILTIPRTEVYFFNATRDNGHGVIPDQEIPLPAFVQYFQAGKDPELSYVLEKMQ</sequence>
<protein>
    <recommendedName>
        <fullName evidence="1">Tail specific protease domain-containing protein</fullName>
    </recommendedName>
</protein>
<dbReference type="InterPro" id="IPR005151">
    <property type="entry name" value="Tail-specific_protease"/>
</dbReference>
<dbReference type="GO" id="GO:0008236">
    <property type="term" value="F:serine-type peptidase activity"/>
    <property type="evidence" value="ECO:0007669"/>
    <property type="project" value="InterPro"/>
</dbReference>
<dbReference type="PANTHER" id="PTHR32060:SF30">
    <property type="entry name" value="CARBOXY-TERMINAL PROCESSING PROTEASE CTPA"/>
    <property type="match status" value="1"/>
</dbReference>
<feature type="domain" description="Tail specific protease" evidence="1">
    <location>
        <begin position="246"/>
        <end position="465"/>
    </location>
</feature>
<dbReference type="GO" id="GO:0006508">
    <property type="term" value="P:proteolysis"/>
    <property type="evidence" value="ECO:0007669"/>
    <property type="project" value="InterPro"/>
</dbReference>
<dbReference type="AlphaFoldDB" id="A0A9Q5CZT5"/>
<dbReference type="GO" id="GO:0030288">
    <property type="term" value="C:outer membrane-bounded periplasmic space"/>
    <property type="evidence" value="ECO:0007669"/>
    <property type="project" value="TreeGrafter"/>
</dbReference>
<accession>A0A9Q5CZT5</accession>
<keyword evidence="3" id="KW-1185">Reference proteome</keyword>
<dbReference type="Gene3D" id="3.90.226.10">
    <property type="entry name" value="2-enoyl-CoA Hydratase, Chain A, domain 1"/>
    <property type="match status" value="1"/>
</dbReference>
<proteinExistence type="predicted"/>